<evidence type="ECO:0000313" key="5">
    <source>
        <dbReference type="EMBL" id="SSW97360.1"/>
    </source>
</evidence>
<keyword evidence="2" id="KW-1133">Transmembrane helix</keyword>
<reference evidence="5" key="1">
    <citation type="submission" date="2018-04" db="EMBL/GenBank/DDBJ databases">
        <authorList>
            <person name="Go L.Y."/>
            <person name="Mitchell J.A."/>
        </authorList>
    </citation>
    <scope>NUCLEOTIDE SEQUENCE</scope>
    <source>
        <tissue evidence="5">Whole organism</tissue>
    </source>
</reference>
<organism evidence="5">
    <name type="scientific">Culicoides sonorensis</name>
    <name type="common">Biting midge</name>
    <dbReference type="NCBI Taxonomy" id="179676"/>
    <lineage>
        <taxon>Eukaryota</taxon>
        <taxon>Metazoa</taxon>
        <taxon>Ecdysozoa</taxon>
        <taxon>Arthropoda</taxon>
        <taxon>Hexapoda</taxon>
        <taxon>Insecta</taxon>
        <taxon>Pterygota</taxon>
        <taxon>Neoptera</taxon>
        <taxon>Endopterygota</taxon>
        <taxon>Diptera</taxon>
        <taxon>Nematocera</taxon>
        <taxon>Chironomoidea</taxon>
        <taxon>Ceratopogonidae</taxon>
        <taxon>Ceratopogoninae</taxon>
        <taxon>Culicoides</taxon>
        <taxon>Monoculicoides</taxon>
    </lineage>
</organism>
<dbReference type="InterPro" id="IPR052126">
    <property type="entry name" value="Spindle_Org/Thrombomodulin"/>
</dbReference>
<dbReference type="SMART" id="SM00664">
    <property type="entry name" value="DoH"/>
    <property type="match status" value="1"/>
</dbReference>
<dbReference type="EMBL" id="UFQS01000015">
    <property type="protein sequence ID" value="SSW97360.1"/>
    <property type="molecule type" value="Genomic_DNA"/>
</dbReference>
<evidence type="ECO:0000259" key="3">
    <source>
        <dbReference type="PROSITE" id="PS50836"/>
    </source>
</evidence>
<evidence type="ECO:0000259" key="4">
    <source>
        <dbReference type="PROSITE" id="PS51549"/>
    </source>
</evidence>
<dbReference type="EMBL" id="UFQT01000015">
    <property type="protein sequence ID" value="SSX17746.1"/>
    <property type="molecule type" value="Genomic_DNA"/>
</dbReference>
<dbReference type="PANTHER" id="PTHR24036:SF5">
    <property type="entry name" value="THROMBOMODULIN"/>
    <property type="match status" value="1"/>
</dbReference>
<dbReference type="PROSITE" id="PS51549">
    <property type="entry name" value="DM13"/>
    <property type="match status" value="2"/>
</dbReference>
<dbReference type="InterPro" id="IPR045266">
    <property type="entry name" value="DOH_DOMON"/>
</dbReference>
<evidence type="ECO:0000313" key="6">
    <source>
        <dbReference type="EMBL" id="SSX17746.1"/>
    </source>
</evidence>
<feature type="domain" description="DM13" evidence="4">
    <location>
        <begin position="45"/>
        <end position="158"/>
    </location>
</feature>
<sequence length="732" mass="81802">MATAQKNTFARNIDWNVRNVSVIGFLVMFISFGNVESRPKEPYYGKLIGRFTEYAHNVKGTIYAVDEATLFIKGFSYDGTAPDAFFWIGRTPSPMPNPDGIIVPYPEEFEGGEPPVLQAHNSTNLILRLPAGKRIRDIKWISVWCRRFTVNFGDAFIPQGIEVPRSRVLPEFKRLAHGLRSSNITVLDARTFYIPNLHYDGAGPDAYFLVGNGSEPHVMGVKVPNEIGSLEPLRGYQGEDIEIQLPHPLTVYDIEWLSVYCIQYRHNFGHVMIPKDIDVPPALGQTKITDTTVVELPTSTTSKPSVTNCKELIDGKLQVKWQVQGEYVLIELAGRIMENQYMAFGISGSQGRPQMVGADVVVAFYDTQARVFRAEDYYMSHLAQCDGTQGVCPDERIGGRNDVTFVSGRRDNHVTYITYKRLLQTNEPVKDQGILLDREMSVIAAIGPLNSRKEANAHSHDGMDITVEDIKINFATTVNDHSCVASLEGYKPEPGVKPWPSRKIIGETRITAKIGPTGGKRGYTPITGNPSWGIAWYLNDLLIPEVWVERGQTYTFIVEGGDNPSNPAKYHPFYITESAEGGYGQLTETKQQVENVIAGVDFDDQGYPMPTAAGRYCEWEHKTIDKSADVETFEEYMKTLQLKCDENSQPAVLNWTVDANTPDLVYYQCYTHKNLGWKIHVVDSGATSKINSGIVTVLNTSTIITTILLLLGVNMIVFGLCVSIEKHIFKKK</sequence>
<dbReference type="SMART" id="SM00686">
    <property type="entry name" value="DM13"/>
    <property type="match status" value="2"/>
</dbReference>
<name>A0A336K8J4_CULSO</name>
<proteinExistence type="predicted"/>
<feature type="domain" description="DOMON" evidence="3">
    <location>
        <begin position="315"/>
        <end position="447"/>
    </location>
</feature>
<dbReference type="Pfam" id="PF10517">
    <property type="entry name" value="DM13"/>
    <property type="match status" value="2"/>
</dbReference>
<feature type="transmembrane region" description="Helical" evidence="2">
    <location>
        <begin position="703"/>
        <end position="724"/>
    </location>
</feature>
<dbReference type="CDD" id="cd09631">
    <property type="entry name" value="DOMON_DOH"/>
    <property type="match status" value="1"/>
</dbReference>
<feature type="domain" description="DM13" evidence="4">
    <location>
        <begin position="170"/>
        <end position="274"/>
    </location>
</feature>
<dbReference type="PANTHER" id="PTHR24036">
    <property type="entry name" value="SKELETOR-RELATED"/>
    <property type="match status" value="1"/>
</dbReference>
<keyword evidence="2" id="KW-0472">Membrane</keyword>
<dbReference type="Pfam" id="PF25489">
    <property type="entry name" value="At5g54830"/>
    <property type="match status" value="1"/>
</dbReference>
<dbReference type="AlphaFoldDB" id="A0A336K8J4"/>
<accession>A0A336K8J4</accession>
<keyword evidence="1" id="KW-0677">Repeat</keyword>
<dbReference type="InterPro" id="IPR005018">
    <property type="entry name" value="DOMON_domain"/>
</dbReference>
<dbReference type="InterPro" id="IPR057443">
    <property type="entry name" value="At5g54830-like"/>
</dbReference>
<evidence type="ECO:0000256" key="1">
    <source>
        <dbReference type="ARBA" id="ARBA00022737"/>
    </source>
</evidence>
<reference evidence="6" key="2">
    <citation type="submission" date="2018-07" db="EMBL/GenBank/DDBJ databases">
        <authorList>
            <person name="Quirk P.G."/>
            <person name="Krulwich T.A."/>
        </authorList>
    </citation>
    <scope>NUCLEOTIDE SEQUENCE</scope>
</reference>
<dbReference type="Pfam" id="PF03351">
    <property type="entry name" value="DOMON"/>
    <property type="match status" value="1"/>
</dbReference>
<dbReference type="InterPro" id="IPR019545">
    <property type="entry name" value="DM13_domain"/>
</dbReference>
<gene>
    <name evidence="5" type="primary">CSON003313</name>
</gene>
<protein>
    <submittedName>
        <fullName evidence="5">CSON003313 protein</fullName>
    </submittedName>
</protein>
<dbReference type="VEuPathDB" id="VectorBase:CSON003313"/>
<evidence type="ECO:0000256" key="2">
    <source>
        <dbReference type="SAM" id="Phobius"/>
    </source>
</evidence>
<keyword evidence="2" id="KW-0812">Transmembrane</keyword>
<dbReference type="PROSITE" id="PS50836">
    <property type="entry name" value="DOMON"/>
    <property type="match status" value="1"/>
</dbReference>